<name>F7PFX2_9EURY</name>
<dbReference type="GO" id="GO:0009055">
    <property type="term" value="F:electron transfer activity"/>
    <property type="evidence" value="ECO:0007669"/>
    <property type="project" value="InterPro"/>
</dbReference>
<evidence type="ECO:0000313" key="4">
    <source>
        <dbReference type="EMBL" id="CCQ34218.1"/>
    </source>
</evidence>
<reference evidence="4 7" key="3">
    <citation type="journal article" date="2014" name="Environ. Microbiol.">
        <title>Halorhabdus tiamatea: proteogenomics and glycosidase activity measurements identify the first cultivated euryarchaeon from a deep-sea anoxic brine lake as potential polysaccharide degrader.</title>
        <authorList>
            <person name="Werner J."/>
            <person name="Ferrer M."/>
            <person name="Michel G."/>
            <person name="Mann A.J."/>
            <person name="Huang S."/>
            <person name="Juarez S."/>
            <person name="Ciordia S."/>
            <person name="Albar J.P."/>
            <person name="Alcaide M."/>
            <person name="La Cono V."/>
            <person name="Yakimov M.M."/>
            <person name="Antunes A."/>
            <person name="Taborda M."/>
            <person name="Da Costa M.S."/>
            <person name="Amann R.I."/>
            <person name="Gloeckner F.O."/>
            <person name="Golyshina O.V."/>
            <person name="Golyshin P.N."/>
            <person name="Teeling H."/>
        </authorList>
    </citation>
    <scope>NUCLEOTIDE SEQUENCE [LARGE SCALE GENOMIC DNA]</scope>
    <source>
        <strain evidence="7">SARL4B</strain>
        <strain evidence="4">Type strain: SARL4B</strain>
    </source>
</reference>
<proteinExistence type="predicted"/>
<dbReference type="SUPFAM" id="SSF49503">
    <property type="entry name" value="Cupredoxins"/>
    <property type="match status" value="1"/>
</dbReference>
<dbReference type="GO" id="GO:0005507">
    <property type="term" value="F:copper ion binding"/>
    <property type="evidence" value="ECO:0007669"/>
    <property type="project" value="InterPro"/>
</dbReference>
<dbReference type="InterPro" id="IPR008972">
    <property type="entry name" value="Cupredoxin"/>
</dbReference>
<sequence length="59" mass="6214">MSGSGSGHSEDTACEGWENAEGAIQSGRSYVHTFETTGEHEYVCIPHEAVGMAGTLIVE</sequence>
<dbReference type="EMBL" id="AFNT02000005">
    <property type="protein sequence ID" value="ERJ07308.1"/>
    <property type="molecule type" value="Genomic_DNA"/>
</dbReference>
<evidence type="ECO:0000256" key="1">
    <source>
        <dbReference type="ARBA" id="ARBA00022723"/>
    </source>
</evidence>
<accession>F7PFX2</accession>
<organism evidence="5 6">
    <name type="scientific">Halorhabdus tiamatea SARL4B</name>
    <dbReference type="NCBI Taxonomy" id="1033806"/>
    <lineage>
        <taxon>Archaea</taxon>
        <taxon>Methanobacteriati</taxon>
        <taxon>Methanobacteriota</taxon>
        <taxon>Stenosarchaea group</taxon>
        <taxon>Halobacteria</taxon>
        <taxon>Halobacteriales</taxon>
        <taxon>Haloarculaceae</taxon>
        <taxon>Halorhabdus</taxon>
    </lineage>
</organism>
<dbReference type="AlphaFoldDB" id="F7PFX2"/>
<evidence type="ECO:0000313" key="6">
    <source>
        <dbReference type="Proteomes" id="UP000003861"/>
    </source>
</evidence>
<keyword evidence="2" id="KW-0186">Copper</keyword>
<evidence type="ECO:0000313" key="7">
    <source>
        <dbReference type="Proteomes" id="UP000015381"/>
    </source>
</evidence>
<dbReference type="Proteomes" id="UP000003861">
    <property type="component" value="Unassembled WGS sequence"/>
</dbReference>
<dbReference type="eggNOG" id="arCOG02919">
    <property type="taxonomic scope" value="Archaea"/>
</dbReference>
<dbReference type="Pfam" id="PF00127">
    <property type="entry name" value="Copper-bind"/>
    <property type="match status" value="1"/>
</dbReference>
<dbReference type="InterPro" id="IPR000923">
    <property type="entry name" value="BlueCu_1"/>
</dbReference>
<keyword evidence="1" id="KW-0479">Metal-binding</keyword>
<dbReference type="Proteomes" id="UP000015381">
    <property type="component" value="Chromosome I"/>
</dbReference>
<evidence type="ECO:0000313" key="5">
    <source>
        <dbReference type="EMBL" id="ERJ07308.1"/>
    </source>
</evidence>
<dbReference type="PATRIC" id="fig|1033806.12.peg.2091"/>
<gene>
    <name evidence="5" type="primary">fbr</name>
    <name evidence="5" type="ORF">HLRTI_000666</name>
    <name evidence="4" type="ORF">HTIA_2104</name>
</gene>
<dbReference type="STRING" id="1033806.HTIA_2104"/>
<keyword evidence="7" id="KW-1185">Reference proteome</keyword>
<feature type="domain" description="Blue (type 1) copper" evidence="3">
    <location>
        <begin position="20"/>
        <end position="59"/>
    </location>
</feature>
<dbReference type="KEGG" id="hti:HTIA_2104"/>
<dbReference type="Gene3D" id="2.60.40.420">
    <property type="entry name" value="Cupredoxins - blue copper proteins"/>
    <property type="match status" value="1"/>
</dbReference>
<evidence type="ECO:0000259" key="3">
    <source>
        <dbReference type="Pfam" id="PF00127"/>
    </source>
</evidence>
<dbReference type="HOGENOM" id="CLU_2949219_0_0_2"/>
<reference evidence="5 6" key="2">
    <citation type="journal article" date="2013" name="PLoS ONE">
        <title>INDIGO - INtegrated Data Warehouse of MIcrobial GenOmes with Examples from the Red Sea Extremophiles.</title>
        <authorList>
            <person name="Alam I."/>
            <person name="Antunes A."/>
            <person name="Kamau A.A."/>
            <person name="Ba Alawi W."/>
            <person name="Kalkatawi M."/>
            <person name="Stingl U."/>
            <person name="Bajic V.B."/>
        </authorList>
    </citation>
    <scope>NUCLEOTIDE SEQUENCE [LARGE SCALE GENOMIC DNA]</scope>
    <source>
        <strain evidence="5 6">SARL4B</strain>
    </source>
</reference>
<dbReference type="EMBL" id="HF571520">
    <property type="protein sequence ID" value="CCQ34218.1"/>
    <property type="molecule type" value="Genomic_DNA"/>
</dbReference>
<reference evidence="5 6" key="1">
    <citation type="journal article" date="2011" name="J. Bacteriol.">
        <title>Genome sequence of Halorhabdus tiamatea, the first archaeon isolated from a deep-sea anoxic brine lake.</title>
        <authorList>
            <person name="Antunes A."/>
            <person name="Alam I."/>
            <person name="Bajic V.B."/>
            <person name="Stingl U."/>
        </authorList>
    </citation>
    <scope>NUCLEOTIDE SEQUENCE [LARGE SCALE GENOMIC DNA]</scope>
    <source>
        <strain evidence="5 6">SARL4B</strain>
    </source>
</reference>
<evidence type="ECO:0000256" key="2">
    <source>
        <dbReference type="ARBA" id="ARBA00023008"/>
    </source>
</evidence>
<protein>
    <submittedName>
        <fullName evidence="4 5">Cytochrome-like protein</fullName>
    </submittedName>
</protein>